<dbReference type="InterPro" id="IPR001296">
    <property type="entry name" value="Glyco_trans_1"/>
</dbReference>
<name>A0ABN2V593_9ACTN</name>
<feature type="domain" description="Glycosyltransferase subfamily 4-like N-terminal" evidence="4">
    <location>
        <begin position="17"/>
        <end position="178"/>
    </location>
</feature>
<gene>
    <name evidence="5" type="ORF">GCM10009839_64470</name>
</gene>
<accession>A0ABN2V593</accession>
<keyword evidence="2" id="KW-0808">Transferase</keyword>
<keyword evidence="1" id="KW-0328">Glycosyltransferase</keyword>
<feature type="domain" description="Glycosyl transferase family 1" evidence="3">
    <location>
        <begin position="187"/>
        <end position="322"/>
    </location>
</feature>
<evidence type="ECO:0000313" key="6">
    <source>
        <dbReference type="Proteomes" id="UP001500751"/>
    </source>
</evidence>
<dbReference type="Gene3D" id="3.40.50.2000">
    <property type="entry name" value="Glycogen Phosphorylase B"/>
    <property type="match status" value="2"/>
</dbReference>
<dbReference type="InterPro" id="IPR050194">
    <property type="entry name" value="Glycosyltransferase_grp1"/>
</dbReference>
<keyword evidence="6" id="KW-1185">Reference proteome</keyword>
<dbReference type="SUPFAM" id="SSF53756">
    <property type="entry name" value="UDP-Glycosyltransferase/glycogen phosphorylase"/>
    <property type="match status" value="1"/>
</dbReference>
<reference evidence="5 6" key="1">
    <citation type="journal article" date="2019" name="Int. J. Syst. Evol. Microbiol.">
        <title>The Global Catalogue of Microorganisms (GCM) 10K type strain sequencing project: providing services to taxonomists for standard genome sequencing and annotation.</title>
        <authorList>
            <consortium name="The Broad Institute Genomics Platform"/>
            <consortium name="The Broad Institute Genome Sequencing Center for Infectious Disease"/>
            <person name="Wu L."/>
            <person name="Ma J."/>
        </authorList>
    </citation>
    <scope>NUCLEOTIDE SEQUENCE [LARGE SCALE GENOMIC DNA]</scope>
    <source>
        <strain evidence="5 6">JCM 16014</strain>
    </source>
</reference>
<evidence type="ECO:0000313" key="5">
    <source>
        <dbReference type="EMBL" id="GAA2049576.1"/>
    </source>
</evidence>
<dbReference type="Pfam" id="PF00534">
    <property type="entry name" value="Glycos_transf_1"/>
    <property type="match status" value="1"/>
</dbReference>
<evidence type="ECO:0000259" key="3">
    <source>
        <dbReference type="Pfam" id="PF00534"/>
    </source>
</evidence>
<evidence type="ECO:0000256" key="1">
    <source>
        <dbReference type="ARBA" id="ARBA00022676"/>
    </source>
</evidence>
<evidence type="ECO:0000256" key="2">
    <source>
        <dbReference type="ARBA" id="ARBA00022679"/>
    </source>
</evidence>
<dbReference type="CDD" id="cd03801">
    <property type="entry name" value="GT4_PimA-like"/>
    <property type="match status" value="1"/>
</dbReference>
<dbReference type="EMBL" id="BAAAQN010000047">
    <property type="protein sequence ID" value="GAA2049576.1"/>
    <property type="molecule type" value="Genomic_DNA"/>
</dbReference>
<dbReference type="Pfam" id="PF13439">
    <property type="entry name" value="Glyco_transf_4"/>
    <property type="match status" value="1"/>
</dbReference>
<organism evidence="5 6">
    <name type="scientific">Catenulispora yoronensis</name>
    <dbReference type="NCBI Taxonomy" id="450799"/>
    <lineage>
        <taxon>Bacteria</taxon>
        <taxon>Bacillati</taxon>
        <taxon>Actinomycetota</taxon>
        <taxon>Actinomycetes</taxon>
        <taxon>Catenulisporales</taxon>
        <taxon>Catenulisporaceae</taxon>
        <taxon>Catenulispora</taxon>
    </lineage>
</organism>
<dbReference type="PANTHER" id="PTHR45947:SF3">
    <property type="entry name" value="SULFOQUINOVOSYL TRANSFERASE SQD2"/>
    <property type="match status" value="1"/>
</dbReference>
<dbReference type="PANTHER" id="PTHR45947">
    <property type="entry name" value="SULFOQUINOVOSYL TRANSFERASE SQD2"/>
    <property type="match status" value="1"/>
</dbReference>
<proteinExistence type="predicted"/>
<comment type="caution">
    <text evidence="5">The sequence shown here is derived from an EMBL/GenBank/DDBJ whole genome shotgun (WGS) entry which is preliminary data.</text>
</comment>
<dbReference type="InterPro" id="IPR028098">
    <property type="entry name" value="Glyco_trans_4-like_N"/>
</dbReference>
<dbReference type="Proteomes" id="UP001500751">
    <property type="component" value="Unassembled WGS sequence"/>
</dbReference>
<sequence length="382" mass="42321">MRICLFNWKDTRHPAAGGAEVFTWEVLARWARAGHDVTWFTSSFPGGAESEETPDGVRIVRRGSRWTVFAEARRWYEHEARAVHGSFDLVVDEVNTRPFGTPAWVRDAPVVALAHQVAKDVWSAEFPAPVAALGRWVLEPWWLRRYRDTPTLTVSESSRASLGEYGLRKVTVVPEGIERRPRVECDRETAPTIIVLGRLSRSKRVEDAIEAFRRMQSAMPSARMWIVGDGPESTRLKRLAPPEVTFFGRVGDATRNELLARSHALVMTSVREGWGLVVDEAAAIGTPTIAYRRPGLCDSVPAARGVLVDPTPQALAQGLKRHLPLWHAEPAVQGWAGGARDWGEVAGAVMDACTQTVRDLVPVSSAALPEQFRTPSENLEVV</sequence>
<protein>
    <submittedName>
        <fullName evidence="5">Glycosyltransferase family 4 protein</fullName>
    </submittedName>
</protein>
<evidence type="ECO:0000259" key="4">
    <source>
        <dbReference type="Pfam" id="PF13439"/>
    </source>
</evidence>
<dbReference type="RefSeq" id="WP_344669460.1">
    <property type="nucleotide sequence ID" value="NZ_BAAAQN010000047.1"/>
</dbReference>